<name>A0A843WDW5_COLES</name>
<evidence type="ECO:0000256" key="1">
    <source>
        <dbReference type="SAM" id="MobiDB-lite"/>
    </source>
</evidence>
<accession>A0A843WDW5</accession>
<organism evidence="2 3">
    <name type="scientific">Colocasia esculenta</name>
    <name type="common">Wild taro</name>
    <name type="synonym">Arum esculentum</name>
    <dbReference type="NCBI Taxonomy" id="4460"/>
    <lineage>
        <taxon>Eukaryota</taxon>
        <taxon>Viridiplantae</taxon>
        <taxon>Streptophyta</taxon>
        <taxon>Embryophyta</taxon>
        <taxon>Tracheophyta</taxon>
        <taxon>Spermatophyta</taxon>
        <taxon>Magnoliopsida</taxon>
        <taxon>Liliopsida</taxon>
        <taxon>Araceae</taxon>
        <taxon>Aroideae</taxon>
        <taxon>Colocasieae</taxon>
        <taxon>Colocasia</taxon>
    </lineage>
</organism>
<feature type="compositionally biased region" description="Low complexity" evidence="1">
    <location>
        <begin position="234"/>
        <end position="255"/>
    </location>
</feature>
<feature type="region of interest" description="Disordered" evidence="1">
    <location>
        <begin position="229"/>
        <end position="264"/>
    </location>
</feature>
<dbReference type="EMBL" id="NMUH01003447">
    <property type="protein sequence ID" value="MQM05627.1"/>
    <property type="molecule type" value="Genomic_DNA"/>
</dbReference>
<dbReference type="AlphaFoldDB" id="A0A843WDW5"/>
<sequence>MTPVPVRLPGSSCPLMVENVAWDGYSRIVFGCGVTDDLPGGIPPQGLTVSDQAGGILEIMTSSWDKHDPLRWGHLLLRRKSRAVKSADQGVSRAASTERPEVAQGLATELGLVVVSDGSGSPAIEEASGSTCSKDREPSNASHVGGAEHGATSHTAGASSRRSREGAVSLARREEVADATEVSAPAGVVVSGVVATAPTTILSTEQEVVPAAGATEKAASTTRVSEEVATSVPAAGATERAAATTRASEEVATSTGDDLPGGIPPQGLTVSDQAGGILQIMTSSWDKHDPLRWGHVS</sequence>
<reference evidence="2" key="1">
    <citation type="submission" date="2017-07" db="EMBL/GenBank/DDBJ databases">
        <title>Taro Niue Genome Assembly and Annotation.</title>
        <authorList>
            <person name="Atibalentja N."/>
            <person name="Keating K."/>
            <person name="Fields C.J."/>
        </authorList>
    </citation>
    <scope>NUCLEOTIDE SEQUENCE</scope>
    <source>
        <strain evidence="2">Niue_2</strain>
        <tissue evidence="2">Leaf</tissue>
    </source>
</reference>
<keyword evidence="3" id="KW-1185">Reference proteome</keyword>
<evidence type="ECO:0000313" key="3">
    <source>
        <dbReference type="Proteomes" id="UP000652761"/>
    </source>
</evidence>
<dbReference type="Proteomes" id="UP000652761">
    <property type="component" value="Unassembled WGS sequence"/>
</dbReference>
<comment type="caution">
    <text evidence="2">The sequence shown here is derived from an EMBL/GenBank/DDBJ whole genome shotgun (WGS) entry which is preliminary data.</text>
</comment>
<proteinExistence type="predicted"/>
<evidence type="ECO:0000313" key="2">
    <source>
        <dbReference type="EMBL" id="MQM05627.1"/>
    </source>
</evidence>
<gene>
    <name evidence="2" type="ORF">Taro_038435</name>
</gene>
<protein>
    <submittedName>
        <fullName evidence="2">Uncharacterized protein</fullName>
    </submittedName>
</protein>
<feature type="region of interest" description="Disordered" evidence="1">
    <location>
        <begin position="120"/>
        <end position="172"/>
    </location>
</feature>